<dbReference type="EMBL" id="CT573071">
    <property type="protein sequence ID" value="CAJ75195.1"/>
    <property type="molecule type" value="Genomic_DNA"/>
</dbReference>
<reference evidence="1" key="1">
    <citation type="journal article" date="2006" name="Nature">
        <title>Deciphering the evolution and metabolism of an anammox bacterium from a community genome.</title>
        <authorList>
            <person name="Strous M."/>
            <person name="Pelletier E."/>
            <person name="Mangenot S."/>
            <person name="Rattei T."/>
            <person name="Lehner A."/>
            <person name="Taylor M.W."/>
            <person name="Horn M."/>
            <person name="Daims H."/>
            <person name="Bartol-Mavel D."/>
            <person name="Wincker P."/>
            <person name="Barbe V."/>
            <person name="Fonknechten N."/>
            <person name="Vallenet D."/>
            <person name="Segurens B."/>
            <person name="Schenowitz-Truong C."/>
            <person name="Medigue C."/>
            <person name="Collingro A."/>
            <person name="Snel B."/>
            <person name="Dutilh B.E."/>
            <person name="OpDenCamp H.J.M."/>
            <person name="vanDerDrift C."/>
            <person name="Cirpus I."/>
            <person name="vanDePas-Schoonen K.T."/>
            <person name="Harhangi H.R."/>
            <person name="vanNiftrik L."/>
            <person name="Schmid M."/>
            <person name="Keltjens J."/>
            <person name="vanDeVossenberg J."/>
            <person name="Kartal B."/>
            <person name="Meier H."/>
            <person name="Frishman D."/>
            <person name="Huynen M.A."/>
            <person name="Mewes H."/>
            <person name="Weissenbach J."/>
            <person name="Jetten M.S.M."/>
            <person name="Wagner M."/>
            <person name="LePaslier D."/>
        </authorList>
    </citation>
    <scope>NUCLEOTIDE SEQUENCE</scope>
</reference>
<dbReference type="AlphaFoldDB" id="Q1Q5A8"/>
<sequence length="73" mass="7979">MKATADVTKLDQFEATYKTKGYFKVTTFDSSGKIDAAVSSGYIRPATAFVSLQQLGELRATIALAKQKLDLMK</sequence>
<accession>Q1Q5A8</accession>
<gene>
    <name evidence="1" type="ORF">kuste4433</name>
</gene>
<organism evidence="1">
    <name type="scientific">Kuenenia stuttgartiensis</name>
    <dbReference type="NCBI Taxonomy" id="174633"/>
    <lineage>
        <taxon>Bacteria</taxon>
        <taxon>Pseudomonadati</taxon>
        <taxon>Planctomycetota</taxon>
        <taxon>Candidatus Brocadiia</taxon>
        <taxon>Candidatus Brocadiales</taxon>
        <taxon>Candidatus Brocadiaceae</taxon>
        <taxon>Candidatus Kuenenia</taxon>
    </lineage>
</organism>
<protein>
    <submittedName>
        <fullName evidence="1">Uncharacterized protein</fullName>
    </submittedName>
</protein>
<proteinExistence type="predicted"/>
<evidence type="ECO:0000313" key="1">
    <source>
        <dbReference type="EMBL" id="CAJ75195.1"/>
    </source>
</evidence>
<name>Q1Q5A8_KUEST</name>
<reference evidence="1" key="2">
    <citation type="submission" date="2006-01" db="EMBL/GenBank/DDBJ databases">
        <authorList>
            <person name="Genoscope"/>
        </authorList>
    </citation>
    <scope>NUCLEOTIDE SEQUENCE</scope>
</reference>